<reference evidence="3" key="1">
    <citation type="journal article" date="2021" name="Genome Biol. Evol.">
        <title>The assembled and annotated genome of the fairy-ring fungus Marasmius oreades.</title>
        <authorList>
            <person name="Hiltunen M."/>
            <person name="Ament-Velasquez S.L."/>
            <person name="Johannesson H."/>
        </authorList>
    </citation>
    <scope>NUCLEOTIDE SEQUENCE</scope>
    <source>
        <strain evidence="3">03SP1</strain>
    </source>
</reference>
<keyword evidence="2" id="KW-0472">Membrane</keyword>
<accession>A0A9P7UX79</accession>
<feature type="transmembrane region" description="Helical" evidence="2">
    <location>
        <begin position="40"/>
        <end position="63"/>
    </location>
</feature>
<feature type="region of interest" description="Disordered" evidence="1">
    <location>
        <begin position="321"/>
        <end position="360"/>
    </location>
</feature>
<feature type="compositionally biased region" description="Polar residues" evidence="1">
    <location>
        <begin position="147"/>
        <end position="161"/>
    </location>
</feature>
<organism evidence="3 4">
    <name type="scientific">Marasmius oreades</name>
    <name type="common">fairy-ring Marasmius</name>
    <dbReference type="NCBI Taxonomy" id="181124"/>
    <lineage>
        <taxon>Eukaryota</taxon>
        <taxon>Fungi</taxon>
        <taxon>Dikarya</taxon>
        <taxon>Basidiomycota</taxon>
        <taxon>Agaricomycotina</taxon>
        <taxon>Agaricomycetes</taxon>
        <taxon>Agaricomycetidae</taxon>
        <taxon>Agaricales</taxon>
        <taxon>Marasmiineae</taxon>
        <taxon>Marasmiaceae</taxon>
        <taxon>Marasmius</taxon>
    </lineage>
</organism>
<name>A0A9P7UX79_9AGAR</name>
<keyword evidence="4" id="KW-1185">Reference proteome</keyword>
<dbReference type="EMBL" id="CM032182">
    <property type="protein sequence ID" value="KAG7096324.1"/>
    <property type="molecule type" value="Genomic_DNA"/>
</dbReference>
<keyword evidence="2" id="KW-0812">Transmembrane</keyword>
<sequence>MTQPPSSASISLPDSTTAQSTTAIVPGGITTASPTTKTSVIIGCVFGGIGAIFFVVLLFACCYKKYRARGRGRGSKRCDVRSAFEKSVGPSLDTTNSTEDKHAVRSQHMLPYTTKDDQFPNSDNKTADRRDGSSYQPDGNRRERMNISASGSVATKTSNSIGFPHGSAGRAESIPSPIMDVREGAKMRVSEVVEANVSIPVTNEPDSGELVESSTTEDTADLRKSVDGLFPTVYNHFLPNEKDREWAKSGVSETSNHAYEAKPGGMGSSSCEAEMPEESGDVLSPTILEQNTREGSESGTLEIVQDTQDAHEPEVEENCYGNLYSSSGMEPTADESAEDGQCPAEQPPTLPEKEGEESSISEFFDARESMPATNENDWSESIVASPVPAAEETGYGAVISIGEHLENPYSWRYDLQASI</sequence>
<comment type="caution">
    <text evidence="3">The sequence shown here is derived from an EMBL/GenBank/DDBJ whole genome shotgun (WGS) entry which is preliminary data.</text>
</comment>
<proteinExistence type="predicted"/>
<dbReference type="Proteomes" id="UP001049176">
    <property type="component" value="Chromosome 2"/>
</dbReference>
<evidence type="ECO:0000313" key="4">
    <source>
        <dbReference type="Proteomes" id="UP001049176"/>
    </source>
</evidence>
<protein>
    <submittedName>
        <fullName evidence="3">Uncharacterized protein</fullName>
    </submittedName>
</protein>
<evidence type="ECO:0000256" key="2">
    <source>
        <dbReference type="SAM" id="Phobius"/>
    </source>
</evidence>
<dbReference type="RefSeq" id="XP_043012794.1">
    <property type="nucleotide sequence ID" value="XM_043148202.1"/>
</dbReference>
<dbReference type="GeneID" id="66072844"/>
<dbReference type="AlphaFoldDB" id="A0A9P7UX79"/>
<feature type="region of interest" description="Disordered" evidence="1">
    <location>
        <begin position="86"/>
        <end position="174"/>
    </location>
</feature>
<gene>
    <name evidence="3" type="ORF">E1B28_003768</name>
</gene>
<feature type="region of interest" description="Disordered" evidence="1">
    <location>
        <begin position="250"/>
        <end position="283"/>
    </location>
</feature>
<evidence type="ECO:0000256" key="1">
    <source>
        <dbReference type="SAM" id="MobiDB-lite"/>
    </source>
</evidence>
<keyword evidence="2" id="KW-1133">Transmembrane helix</keyword>
<dbReference type="KEGG" id="more:E1B28_003768"/>
<evidence type="ECO:0000313" key="3">
    <source>
        <dbReference type="EMBL" id="KAG7096324.1"/>
    </source>
</evidence>